<dbReference type="EMBL" id="CP036264">
    <property type="protein sequence ID" value="QEG02157.1"/>
    <property type="molecule type" value="Genomic_DNA"/>
</dbReference>
<accession>A0A5B9MQ63</accession>
<dbReference type="Proteomes" id="UP000321353">
    <property type="component" value="Chromosome"/>
</dbReference>
<keyword evidence="1" id="KW-0732">Signal</keyword>
<name>A0A5B9MQ63_9BACT</name>
<evidence type="ECO:0000256" key="1">
    <source>
        <dbReference type="SAM" id="SignalP"/>
    </source>
</evidence>
<dbReference type="Gene3D" id="3.10.450.50">
    <property type="match status" value="1"/>
</dbReference>
<reference evidence="3 4" key="1">
    <citation type="submission" date="2019-02" db="EMBL/GenBank/DDBJ databases">
        <title>Planctomycetal bacteria perform biofilm scaping via a novel small molecule.</title>
        <authorList>
            <person name="Jeske O."/>
            <person name="Boedeker C."/>
            <person name="Wiegand S."/>
            <person name="Breitling P."/>
            <person name="Kallscheuer N."/>
            <person name="Jogler M."/>
            <person name="Rohde M."/>
            <person name="Petersen J."/>
            <person name="Medema M.H."/>
            <person name="Surup F."/>
            <person name="Jogler C."/>
        </authorList>
    </citation>
    <scope>NUCLEOTIDE SEQUENCE [LARGE SCALE GENOMIC DNA]</scope>
    <source>
        <strain evidence="3 4">Mal15</strain>
    </source>
</reference>
<evidence type="ECO:0000313" key="3">
    <source>
        <dbReference type="EMBL" id="QEG02157.1"/>
    </source>
</evidence>
<dbReference type="InterPro" id="IPR027843">
    <property type="entry name" value="DUF4440"/>
</dbReference>
<sequence length="302" mass="33263" precursor="true">MKRVTLALMAAALVSLCVRPVAADQAADEATIRKDVAAYVAAFNQGDAKALASMWSPEAVYTNPLSGEQVVGREAIEQQFAAIFAENKGVKLSATTQSVQFISPSVALETGTAAVIRPEQEPEESEYTAVYVKRDGAWLLDRVTEEDVPVVVSNEDHLKDLQWMIGSWVDQDDRGRVETTCQWTKNRNFMVRMFSMVVGDQIEQSGMQIIGWDAAAGQIRSWVFDSRGGFSDGVWEQKDKKWYIQSTGTMHDGSKMSATNILTYVDDNTLTWQSINRIVDGELLPNVDEVVAVRAGGVEGSQ</sequence>
<feature type="domain" description="DUF4440" evidence="2">
    <location>
        <begin position="32"/>
        <end position="140"/>
    </location>
</feature>
<dbReference type="NCBIfam" id="TIGR02246">
    <property type="entry name" value="SgcJ/EcaC family oxidoreductase"/>
    <property type="match status" value="1"/>
</dbReference>
<dbReference type="SUPFAM" id="SSF54427">
    <property type="entry name" value="NTF2-like"/>
    <property type="match status" value="1"/>
</dbReference>
<dbReference type="AlphaFoldDB" id="A0A5B9MQ63"/>
<protein>
    <submittedName>
        <fullName evidence="3">SnoaL-like domain protein</fullName>
    </submittedName>
</protein>
<organism evidence="3 4">
    <name type="scientific">Stieleria maiorica</name>
    <dbReference type="NCBI Taxonomy" id="2795974"/>
    <lineage>
        <taxon>Bacteria</taxon>
        <taxon>Pseudomonadati</taxon>
        <taxon>Planctomycetota</taxon>
        <taxon>Planctomycetia</taxon>
        <taxon>Pirellulales</taxon>
        <taxon>Pirellulaceae</taxon>
        <taxon>Stieleria</taxon>
    </lineage>
</organism>
<dbReference type="InterPro" id="IPR032710">
    <property type="entry name" value="NTF2-like_dom_sf"/>
</dbReference>
<dbReference type="Pfam" id="PF14534">
    <property type="entry name" value="DUF4440"/>
    <property type="match status" value="1"/>
</dbReference>
<dbReference type="KEGG" id="smam:Mal15_62400"/>
<evidence type="ECO:0000259" key="2">
    <source>
        <dbReference type="Pfam" id="PF14534"/>
    </source>
</evidence>
<evidence type="ECO:0000313" key="4">
    <source>
        <dbReference type="Proteomes" id="UP000321353"/>
    </source>
</evidence>
<proteinExistence type="predicted"/>
<keyword evidence="4" id="KW-1185">Reference proteome</keyword>
<feature type="chain" id="PRO_5022769369" evidence="1">
    <location>
        <begin position="24"/>
        <end position="302"/>
    </location>
</feature>
<dbReference type="InterPro" id="IPR011944">
    <property type="entry name" value="Steroid_delta5-4_isomerase"/>
</dbReference>
<gene>
    <name evidence="3" type="ORF">Mal15_62400</name>
</gene>
<feature type="signal peptide" evidence="1">
    <location>
        <begin position="1"/>
        <end position="23"/>
    </location>
</feature>